<evidence type="ECO:0008006" key="5">
    <source>
        <dbReference type="Google" id="ProtNLM"/>
    </source>
</evidence>
<sequence length="171" mass="19709">MLITKNKVLLFSVFSLLSVEAMSQETLNWNGSDQQIKDTIQFQQDSISIKSTKKLDKLVKYYDNYTSEKKKMDGFRIEVYSGSGANSKQKAREKQLEFRSKFPDIPANLVWSYPNFEINVGNFRSKVEAEGALIKVQKEYPFAFVKKDMIDPPDLDKKKKSTDIKDKKASD</sequence>
<gene>
    <name evidence="3" type="ORF">F3059_09880</name>
</gene>
<evidence type="ECO:0000256" key="1">
    <source>
        <dbReference type="SAM" id="MobiDB-lite"/>
    </source>
</evidence>
<dbReference type="OrthoDB" id="2473397at2"/>
<reference evidence="3 4" key="1">
    <citation type="submission" date="2019-09" db="EMBL/GenBank/DDBJ databases">
        <title>Genomes of Cryomorphaceae.</title>
        <authorList>
            <person name="Bowman J.P."/>
        </authorList>
    </citation>
    <scope>NUCLEOTIDE SEQUENCE [LARGE SCALE GENOMIC DNA]</scope>
    <source>
        <strain evidence="3 4">KCTC 52047</strain>
    </source>
</reference>
<dbReference type="RefSeq" id="WP_151168751.1">
    <property type="nucleotide sequence ID" value="NZ_WACR01000008.1"/>
</dbReference>
<accession>A0A6N6M6M2</accession>
<comment type="caution">
    <text evidence="3">The sequence shown here is derived from an EMBL/GenBank/DDBJ whole genome shotgun (WGS) entry which is preliminary data.</text>
</comment>
<keyword evidence="4" id="KW-1185">Reference proteome</keyword>
<dbReference type="Proteomes" id="UP000435357">
    <property type="component" value="Unassembled WGS sequence"/>
</dbReference>
<evidence type="ECO:0000256" key="2">
    <source>
        <dbReference type="SAM" id="SignalP"/>
    </source>
</evidence>
<dbReference type="EMBL" id="WACR01000008">
    <property type="protein sequence ID" value="KAB1063369.1"/>
    <property type="molecule type" value="Genomic_DNA"/>
</dbReference>
<evidence type="ECO:0000313" key="3">
    <source>
        <dbReference type="EMBL" id="KAB1063369.1"/>
    </source>
</evidence>
<protein>
    <recommendedName>
        <fullName evidence="5">SPOR domain-containing protein</fullName>
    </recommendedName>
</protein>
<evidence type="ECO:0000313" key="4">
    <source>
        <dbReference type="Proteomes" id="UP000435357"/>
    </source>
</evidence>
<feature type="chain" id="PRO_5026654298" description="SPOR domain-containing protein" evidence="2">
    <location>
        <begin position="24"/>
        <end position="171"/>
    </location>
</feature>
<proteinExistence type="predicted"/>
<organism evidence="3 4">
    <name type="scientific">Salibacter halophilus</name>
    <dbReference type="NCBI Taxonomy" id="1803916"/>
    <lineage>
        <taxon>Bacteria</taxon>
        <taxon>Pseudomonadati</taxon>
        <taxon>Bacteroidota</taxon>
        <taxon>Flavobacteriia</taxon>
        <taxon>Flavobacteriales</taxon>
        <taxon>Salibacteraceae</taxon>
        <taxon>Salibacter</taxon>
    </lineage>
</organism>
<feature type="signal peptide" evidence="2">
    <location>
        <begin position="1"/>
        <end position="23"/>
    </location>
</feature>
<keyword evidence="2" id="KW-0732">Signal</keyword>
<feature type="region of interest" description="Disordered" evidence="1">
    <location>
        <begin position="149"/>
        <end position="171"/>
    </location>
</feature>
<name>A0A6N6M6M2_9FLAO</name>
<dbReference type="AlphaFoldDB" id="A0A6N6M6M2"/>